<dbReference type="PANTHER" id="PTHR41521">
    <property type="match status" value="1"/>
</dbReference>
<evidence type="ECO:0000313" key="2">
    <source>
        <dbReference type="EMBL" id="SVE11664.1"/>
    </source>
</evidence>
<dbReference type="SUPFAM" id="SSF54909">
    <property type="entry name" value="Dimeric alpha+beta barrel"/>
    <property type="match status" value="1"/>
</dbReference>
<dbReference type="Gene3D" id="3.30.70.100">
    <property type="match status" value="1"/>
</dbReference>
<protein>
    <recommendedName>
        <fullName evidence="1">DUF1330 domain-containing protein</fullName>
    </recommendedName>
</protein>
<gene>
    <name evidence="2" type="ORF">METZ01_LOCUS464518</name>
</gene>
<proteinExistence type="predicted"/>
<accession>A0A383AVG8</accession>
<reference evidence="2" key="1">
    <citation type="submission" date="2018-05" db="EMBL/GenBank/DDBJ databases">
        <authorList>
            <person name="Lanie J.A."/>
            <person name="Ng W.-L."/>
            <person name="Kazmierczak K.M."/>
            <person name="Andrzejewski T.M."/>
            <person name="Davidsen T.M."/>
            <person name="Wayne K.J."/>
            <person name="Tettelin H."/>
            <person name="Glass J.I."/>
            <person name="Rusch D."/>
            <person name="Podicherti R."/>
            <person name="Tsui H.-C.T."/>
            <person name="Winkler M.E."/>
        </authorList>
    </citation>
    <scope>NUCLEOTIDE SEQUENCE</scope>
</reference>
<evidence type="ECO:0000259" key="1">
    <source>
        <dbReference type="Pfam" id="PF07045"/>
    </source>
</evidence>
<dbReference type="PANTHER" id="PTHR41521:SF4">
    <property type="entry name" value="BLR0684 PROTEIN"/>
    <property type="match status" value="1"/>
</dbReference>
<dbReference type="Pfam" id="PF07045">
    <property type="entry name" value="DUF1330"/>
    <property type="match status" value="1"/>
</dbReference>
<dbReference type="EMBL" id="UINC01195208">
    <property type="protein sequence ID" value="SVE11664.1"/>
    <property type="molecule type" value="Genomic_DNA"/>
</dbReference>
<name>A0A383AVG8_9ZZZZ</name>
<sequence>MPKAYAIAHVTFTNREKFMADYGSKVEATINAFGGNFLVRGGEVSYQEGEALGDINVVIEFPDRAAAISWEESEQYQAILPGRTDNSAGNVAIVDGV</sequence>
<dbReference type="AlphaFoldDB" id="A0A383AVG8"/>
<organism evidence="2">
    <name type="scientific">marine metagenome</name>
    <dbReference type="NCBI Taxonomy" id="408172"/>
    <lineage>
        <taxon>unclassified sequences</taxon>
        <taxon>metagenomes</taxon>
        <taxon>ecological metagenomes</taxon>
    </lineage>
</organism>
<dbReference type="InterPro" id="IPR011008">
    <property type="entry name" value="Dimeric_a/b-barrel"/>
</dbReference>
<dbReference type="InterPro" id="IPR010753">
    <property type="entry name" value="DUF1330"/>
</dbReference>
<feature type="domain" description="DUF1330" evidence="1">
    <location>
        <begin position="3"/>
        <end position="97"/>
    </location>
</feature>